<evidence type="ECO:0008006" key="3">
    <source>
        <dbReference type="Google" id="ProtNLM"/>
    </source>
</evidence>
<dbReference type="VEuPathDB" id="FungiDB:RO3G_06812"/>
<dbReference type="GO" id="GO:0003676">
    <property type="term" value="F:nucleic acid binding"/>
    <property type="evidence" value="ECO:0007669"/>
    <property type="project" value="InterPro"/>
</dbReference>
<dbReference type="InterPro" id="IPR036397">
    <property type="entry name" value="RNaseH_sf"/>
</dbReference>
<accession>I1C0X7</accession>
<name>I1C0X7_RHIO9</name>
<dbReference type="OrthoDB" id="2207820at2759"/>
<dbReference type="InterPro" id="IPR009057">
    <property type="entry name" value="Homeodomain-like_sf"/>
</dbReference>
<evidence type="ECO:0000313" key="1">
    <source>
        <dbReference type="EMBL" id="EIE82107.1"/>
    </source>
</evidence>
<dbReference type="InParanoid" id="I1C0X7"/>
<organism evidence="1 2">
    <name type="scientific">Rhizopus delemar (strain RA 99-880 / ATCC MYA-4621 / FGSC 9543 / NRRL 43880)</name>
    <name type="common">Mucormycosis agent</name>
    <name type="synonym">Rhizopus arrhizus var. delemar</name>
    <dbReference type="NCBI Taxonomy" id="246409"/>
    <lineage>
        <taxon>Eukaryota</taxon>
        <taxon>Fungi</taxon>
        <taxon>Fungi incertae sedis</taxon>
        <taxon>Mucoromycota</taxon>
        <taxon>Mucoromycotina</taxon>
        <taxon>Mucoromycetes</taxon>
        <taxon>Mucorales</taxon>
        <taxon>Mucorineae</taxon>
        <taxon>Rhizopodaceae</taxon>
        <taxon>Rhizopus</taxon>
    </lineage>
</organism>
<protein>
    <recommendedName>
        <fullName evidence="3">Homeodomain-like DNA binding domain-containing transcription factor</fullName>
    </recommendedName>
</protein>
<dbReference type="STRING" id="246409.I1C0X7"/>
<dbReference type="Proteomes" id="UP000009138">
    <property type="component" value="Unassembled WGS sequence"/>
</dbReference>
<dbReference type="AlphaFoldDB" id="I1C0X7"/>
<dbReference type="RefSeq" id="XP_067517503.1">
    <property type="nucleotide sequence ID" value="XM_067661402.1"/>
</dbReference>
<keyword evidence="2" id="KW-1185">Reference proteome</keyword>
<gene>
    <name evidence="1" type="ORF">RO3G_06812</name>
</gene>
<dbReference type="OMA" id="TEVILMF"/>
<dbReference type="GeneID" id="93613783"/>
<dbReference type="SUPFAM" id="SSF46689">
    <property type="entry name" value="Homeodomain-like"/>
    <property type="match status" value="1"/>
</dbReference>
<dbReference type="EMBL" id="CH476736">
    <property type="protein sequence ID" value="EIE82107.1"/>
    <property type="molecule type" value="Genomic_DNA"/>
</dbReference>
<proteinExistence type="predicted"/>
<reference evidence="1 2" key="1">
    <citation type="journal article" date="2009" name="PLoS Genet.">
        <title>Genomic analysis of the basal lineage fungus Rhizopus oryzae reveals a whole-genome duplication.</title>
        <authorList>
            <person name="Ma L.-J."/>
            <person name="Ibrahim A.S."/>
            <person name="Skory C."/>
            <person name="Grabherr M.G."/>
            <person name="Burger G."/>
            <person name="Butler M."/>
            <person name="Elias M."/>
            <person name="Idnurm A."/>
            <person name="Lang B.F."/>
            <person name="Sone T."/>
            <person name="Abe A."/>
            <person name="Calvo S.E."/>
            <person name="Corrochano L.M."/>
            <person name="Engels R."/>
            <person name="Fu J."/>
            <person name="Hansberg W."/>
            <person name="Kim J.-M."/>
            <person name="Kodira C.D."/>
            <person name="Koehrsen M.J."/>
            <person name="Liu B."/>
            <person name="Miranda-Saavedra D."/>
            <person name="O'Leary S."/>
            <person name="Ortiz-Castellanos L."/>
            <person name="Poulter R."/>
            <person name="Rodriguez-Romero J."/>
            <person name="Ruiz-Herrera J."/>
            <person name="Shen Y.-Q."/>
            <person name="Zeng Q."/>
            <person name="Galagan J."/>
            <person name="Birren B.W."/>
            <person name="Cuomo C.A."/>
            <person name="Wickes B.L."/>
        </authorList>
    </citation>
    <scope>NUCLEOTIDE SEQUENCE [LARGE SCALE GENOMIC DNA]</scope>
    <source>
        <strain evidence="2">RA 99-880 / ATCC MYA-4621 / FGSC 9543 / NRRL 43880</strain>
    </source>
</reference>
<sequence length="248" mass="29270">MSIQFFYEDGQGHIVDEHGVEPMDLVVDEELFAIETLSSRTQFLKNKPPERPNPAMHPTAVERNSEDVDMELCSKRRYTFYSDEEKTRFFHLFFSKSLSASAAARQLGIHVRTAQRWVKHYYEDPESFFEKKKKTGRHRILGEEHEQCLLNYIDENPSAVLTEVMGHLLQNFADLTVSRSTVYNFMTTQCNLSIKQAQFQSVERNSEEKIQQRYDWVQKWQQTDLDFTKNCVFLDESAFHINLKRDHN</sequence>
<evidence type="ECO:0000313" key="2">
    <source>
        <dbReference type="Proteomes" id="UP000009138"/>
    </source>
</evidence>
<dbReference type="Gene3D" id="3.30.420.10">
    <property type="entry name" value="Ribonuclease H-like superfamily/Ribonuclease H"/>
    <property type="match status" value="1"/>
</dbReference>